<dbReference type="CDD" id="cd06225">
    <property type="entry name" value="HAMP"/>
    <property type="match status" value="1"/>
</dbReference>
<dbReference type="Proteomes" id="UP001454086">
    <property type="component" value="Unassembled WGS sequence"/>
</dbReference>
<dbReference type="Pfam" id="PF06580">
    <property type="entry name" value="His_kinase"/>
    <property type="match status" value="1"/>
</dbReference>
<reference evidence="7 8" key="1">
    <citation type="submission" date="2024-03" db="EMBL/GenBank/DDBJ databases">
        <title>Human intestinal bacterial collection.</title>
        <authorList>
            <person name="Pauvert C."/>
            <person name="Hitch T.C.A."/>
            <person name="Clavel T."/>
        </authorList>
    </citation>
    <scope>NUCLEOTIDE SEQUENCE [LARGE SCALE GENOMIC DNA]</scope>
    <source>
        <strain evidence="7 8">CLA-SR-H021</strain>
    </source>
</reference>
<dbReference type="SMART" id="SM00304">
    <property type="entry name" value="HAMP"/>
    <property type="match status" value="1"/>
</dbReference>
<keyword evidence="2" id="KW-0597">Phosphoprotein</keyword>
<evidence type="ECO:0000256" key="5">
    <source>
        <dbReference type="SAM" id="Phobius"/>
    </source>
</evidence>
<organism evidence="7 8">
    <name type="scientific">Enterocloster hominis</name>
    <name type="common">ex Hitch et al. 2024</name>
    <dbReference type="NCBI Taxonomy" id="1917870"/>
    <lineage>
        <taxon>Bacteria</taxon>
        <taxon>Bacillati</taxon>
        <taxon>Bacillota</taxon>
        <taxon>Clostridia</taxon>
        <taxon>Lachnospirales</taxon>
        <taxon>Lachnospiraceae</taxon>
        <taxon>Enterocloster</taxon>
    </lineage>
</organism>
<feature type="domain" description="HAMP" evidence="6">
    <location>
        <begin position="218"/>
        <end position="271"/>
    </location>
</feature>
<keyword evidence="5" id="KW-0812">Transmembrane</keyword>
<keyword evidence="5" id="KW-1133">Transmembrane helix</keyword>
<evidence type="ECO:0000256" key="4">
    <source>
        <dbReference type="ARBA" id="ARBA00022777"/>
    </source>
</evidence>
<protein>
    <submittedName>
        <fullName evidence="7">Histidine kinase</fullName>
    </submittedName>
</protein>
<dbReference type="PROSITE" id="PS50885">
    <property type="entry name" value="HAMP"/>
    <property type="match status" value="1"/>
</dbReference>
<sequence length="495" mass="56253">METEQNKKSNPGFFGRIWLSCSLERKVRYIAGSATIVVILSIGANILVAGFGMKGFNTVLQNNSQALSFWSAMSGESSAFVTLVRDRTEENQKRFHEACLKSEAALEGLSFDYSKIGAVRYARTWSIFNMYENYARERDGFLDMREGDEGYMDRLYTIYRVQGYLENHAGRLEQMTVEMGNESYKRQQPLLIVVPAISVLWGTAALLMVRWLKRSVNRSIVRPVVELAEDSRRIGENDFTGPDIQAEGQDEIASLVRAFCTMKESTKGYIEALTEKHEMEKQLDAVRLQMLKNQINPHFLFNTLNMIASTAQIEDADTTEKMITALGRLFRYNLKSSDSVMPLERELKIIQDYMYLQKMRFGQRLTFTCDCHPDTLELLVPSFALQPLVENSIKYGISPRSQGGKIHIRSWMEGRRLWISVADTGLGMEEGRLQEIREALRTGDEKAAGVGLGNIYRRLHGMYKDGEMFLYSCKGCGTVVQMAFTGEDLNGKDEV</sequence>
<keyword evidence="5" id="KW-0472">Membrane</keyword>
<accession>A0ABV1D6Y1</accession>
<proteinExistence type="predicted"/>
<dbReference type="PANTHER" id="PTHR34220:SF7">
    <property type="entry name" value="SENSOR HISTIDINE KINASE YPDA"/>
    <property type="match status" value="1"/>
</dbReference>
<comment type="caution">
    <text evidence="7">The sequence shown here is derived from an EMBL/GenBank/DDBJ whole genome shotgun (WGS) entry which is preliminary data.</text>
</comment>
<evidence type="ECO:0000256" key="2">
    <source>
        <dbReference type="ARBA" id="ARBA00022553"/>
    </source>
</evidence>
<keyword evidence="4 7" id="KW-0418">Kinase</keyword>
<gene>
    <name evidence="7" type="ORF">WMQ36_14215</name>
</gene>
<dbReference type="RefSeq" id="WP_349118298.1">
    <property type="nucleotide sequence ID" value="NZ_JBBMFM010000051.1"/>
</dbReference>
<evidence type="ECO:0000256" key="1">
    <source>
        <dbReference type="ARBA" id="ARBA00004370"/>
    </source>
</evidence>
<evidence type="ECO:0000313" key="7">
    <source>
        <dbReference type="EMBL" id="MEQ2426126.1"/>
    </source>
</evidence>
<evidence type="ECO:0000313" key="8">
    <source>
        <dbReference type="Proteomes" id="UP001454086"/>
    </source>
</evidence>
<dbReference type="SUPFAM" id="SSF55874">
    <property type="entry name" value="ATPase domain of HSP90 chaperone/DNA topoisomerase II/histidine kinase"/>
    <property type="match status" value="1"/>
</dbReference>
<dbReference type="EMBL" id="JBBMFM010000051">
    <property type="protein sequence ID" value="MEQ2426126.1"/>
    <property type="molecule type" value="Genomic_DNA"/>
</dbReference>
<feature type="transmembrane region" description="Helical" evidence="5">
    <location>
        <begin position="190"/>
        <end position="212"/>
    </location>
</feature>
<dbReference type="Gene3D" id="6.10.340.10">
    <property type="match status" value="1"/>
</dbReference>
<evidence type="ECO:0000259" key="6">
    <source>
        <dbReference type="PROSITE" id="PS50885"/>
    </source>
</evidence>
<keyword evidence="8" id="KW-1185">Reference proteome</keyword>
<dbReference type="Pfam" id="PF00672">
    <property type="entry name" value="HAMP"/>
    <property type="match status" value="1"/>
</dbReference>
<dbReference type="InterPro" id="IPR050640">
    <property type="entry name" value="Bact_2-comp_sensor_kinase"/>
</dbReference>
<evidence type="ECO:0000256" key="3">
    <source>
        <dbReference type="ARBA" id="ARBA00022679"/>
    </source>
</evidence>
<dbReference type="GO" id="GO:0016301">
    <property type="term" value="F:kinase activity"/>
    <property type="evidence" value="ECO:0007669"/>
    <property type="project" value="UniProtKB-KW"/>
</dbReference>
<dbReference type="Pfam" id="PF02518">
    <property type="entry name" value="HATPase_c"/>
    <property type="match status" value="1"/>
</dbReference>
<dbReference type="InterPro" id="IPR003594">
    <property type="entry name" value="HATPase_dom"/>
</dbReference>
<dbReference type="Gene3D" id="3.30.565.10">
    <property type="entry name" value="Histidine kinase-like ATPase, C-terminal domain"/>
    <property type="match status" value="1"/>
</dbReference>
<dbReference type="InterPro" id="IPR003660">
    <property type="entry name" value="HAMP_dom"/>
</dbReference>
<dbReference type="PANTHER" id="PTHR34220">
    <property type="entry name" value="SENSOR HISTIDINE KINASE YPDA"/>
    <property type="match status" value="1"/>
</dbReference>
<name>A0ABV1D6Y1_9FIRM</name>
<dbReference type="InterPro" id="IPR036890">
    <property type="entry name" value="HATPase_C_sf"/>
</dbReference>
<feature type="transmembrane region" description="Helical" evidence="5">
    <location>
        <begin position="65"/>
        <end position="84"/>
    </location>
</feature>
<feature type="transmembrane region" description="Helical" evidence="5">
    <location>
        <begin position="29"/>
        <end position="53"/>
    </location>
</feature>
<dbReference type="InterPro" id="IPR010559">
    <property type="entry name" value="Sig_transdc_His_kin_internal"/>
</dbReference>
<dbReference type="SUPFAM" id="SSF158472">
    <property type="entry name" value="HAMP domain-like"/>
    <property type="match status" value="1"/>
</dbReference>
<comment type="subcellular location">
    <subcellularLocation>
        <location evidence="1">Membrane</location>
    </subcellularLocation>
</comment>
<keyword evidence="3" id="KW-0808">Transferase</keyword>